<dbReference type="InParanoid" id="A0A409XCH7"/>
<organism evidence="1 2">
    <name type="scientific">Gymnopilus dilepis</name>
    <dbReference type="NCBI Taxonomy" id="231916"/>
    <lineage>
        <taxon>Eukaryota</taxon>
        <taxon>Fungi</taxon>
        <taxon>Dikarya</taxon>
        <taxon>Basidiomycota</taxon>
        <taxon>Agaricomycotina</taxon>
        <taxon>Agaricomycetes</taxon>
        <taxon>Agaricomycetidae</taxon>
        <taxon>Agaricales</taxon>
        <taxon>Agaricineae</taxon>
        <taxon>Hymenogastraceae</taxon>
        <taxon>Gymnopilus</taxon>
    </lineage>
</organism>
<accession>A0A409XCH7</accession>
<protein>
    <submittedName>
        <fullName evidence="1">Uncharacterized protein</fullName>
    </submittedName>
</protein>
<sequence>WCPLLNTPPSTVEKITSVFRKYCLSVASNARIPSLESSDTTWIVFGQTDINISTSTVRGFLDQIPTTTVFKVEESDGGHGSIPNSPTGLHRTLIPLMISYLHTLPLDTIQELRLEVAFPQFYSDTIYSELENLLLRVKSARELQVDSISALLYVQDLQSRLFPTIILPSLRVVQIYIFNLWLFSTFSYVRDFLVHRRALGIPVDRFILSCPEIIYETTEALSLLDDLEGLTVEIRRYTAAHDYETIEYVVGESKVANDSEAANGRSCGRRILRLVDLLGFNRRNSS</sequence>
<name>A0A409XCH7_9AGAR</name>
<keyword evidence="2" id="KW-1185">Reference proteome</keyword>
<feature type="non-terminal residue" evidence="1">
    <location>
        <position position="1"/>
    </location>
</feature>
<evidence type="ECO:0000313" key="2">
    <source>
        <dbReference type="Proteomes" id="UP000284706"/>
    </source>
</evidence>
<dbReference type="AlphaFoldDB" id="A0A409XCH7"/>
<dbReference type="Proteomes" id="UP000284706">
    <property type="component" value="Unassembled WGS sequence"/>
</dbReference>
<reference evidence="1 2" key="1">
    <citation type="journal article" date="2018" name="Evol. Lett.">
        <title>Horizontal gene cluster transfer increased hallucinogenic mushroom diversity.</title>
        <authorList>
            <person name="Reynolds H.T."/>
            <person name="Vijayakumar V."/>
            <person name="Gluck-Thaler E."/>
            <person name="Korotkin H.B."/>
            <person name="Matheny P.B."/>
            <person name="Slot J.C."/>
        </authorList>
    </citation>
    <scope>NUCLEOTIDE SEQUENCE [LARGE SCALE GENOMIC DNA]</scope>
    <source>
        <strain evidence="1 2">SRW20</strain>
    </source>
</reference>
<proteinExistence type="predicted"/>
<dbReference type="EMBL" id="NHYE01003619">
    <property type="protein sequence ID" value="PPQ88508.1"/>
    <property type="molecule type" value="Genomic_DNA"/>
</dbReference>
<gene>
    <name evidence="1" type="ORF">CVT26_009785</name>
</gene>
<comment type="caution">
    <text evidence="1">The sequence shown here is derived from an EMBL/GenBank/DDBJ whole genome shotgun (WGS) entry which is preliminary data.</text>
</comment>
<evidence type="ECO:0000313" key="1">
    <source>
        <dbReference type="EMBL" id="PPQ88508.1"/>
    </source>
</evidence>